<sequence>MKNLSRNFFLHLSENKLLNRSAKKWGLKLGASKVVAGTTIEAAIPAISQLNHEGLKVTLDHLGEFVTERNEAEEAARACVHTLQTIQSAGVDSQVSVKLTKLGLDIDENLCMENMHHIMQAAAANGNFINIDMEDYSRYDTTLNIVEELRRTYDNVGTVLQSYLYRGLEDLDRFKGVPLRLVKGAYKESPEVAMQDKEAIDANFLRMIQKHLLNGSYTAIATHDHQIIAQIKTFVHENDIPYDRFEFQMLYGFRADMQKQLAEEGYTFRTYVPFGNDWYGYFMRRLAERPQNVAFAVRGLVSK</sequence>
<evidence type="ECO:0000256" key="2">
    <source>
        <dbReference type="ARBA" id="ARBA00012695"/>
    </source>
</evidence>
<keyword evidence="6" id="KW-0560">Oxidoreductase</keyword>
<feature type="binding site" evidence="10">
    <location>
        <begin position="222"/>
        <end position="223"/>
    </location>
    <ligand>
        <name>FAD</name>
        <dbReference type="ChEBI" id="CHEBI:57692"/>
    </ligand>
</feature>
<dbReference type="EC" id="1.5.5.2" evidence="2"/>
<keyword evidence="4 10" id="KW-0547">Nucleotide-binding</keyword>
<dbReference type="EMBL" id="PYAV01000007">
    <property type="protein sequence ID" value="PSL45090.1"/>
    <property type="molecule type" value="Genomic_DNA"/>
</dbReference>
<evidence type="ECO:0000256" key="10">
    <source>
        <dbReference type="PIRSR" id="PIRSR000196-2"/>
    </source>
</evidence>
<dbReference type="PIRSF" id="PIRSF000196">
    <property type="entry name" value="Pro_dehydrog"/>
    <property type="match status" value="1"/>
</dbReference>
<dbReference type="GO" id="GO:0010133">
    <property type="term" value="P:L-proline catabolic process to L-glutamate"/>
    <property type="evidence" value="ECO:0007669"/>
    <property type="project" value="UniProtKB-UniPathway"/>
</dbReference>
<dbReference type="GO" id="GO:0004657">
    <property type="term" value="F:proline dehydrogenase activity"/>
    <property type="evidence" value="ECO:0007669"/>
    <property type="project" value="UniProtKB-EC"/>
</dbReference>
<name>A0A2P8HFW9_9BACI</name>
<dbReference type="InterPro" id="IPR002872">
    <property type="entry name" value="Proline_DH_dom"/>
</dbReference>
<dbReference type="AlphaFoldDB" id="A0A2P8HFW9"/>
<comment type="pathway">
    <text evidence="1">Amino-acid degradation; L-proline degradation into L-glutamate; L-glutamate from L-proline: step 1/2.</text>
</comment>
<evidence type="ECO:0000256" key="1">
    <source>
        <dbReference type="ARBA" id="ARBA00004739"/>
    </source>
</evidence>
<dbReference type="Pfam" id="PF01619">
    <property type="entry name" value="Pro_dh"/>
    <property type="match status" value="1"/>
</dbReference>
<dbReference type="SUPFAM" id="SSF51730">
    <property type="entry name" value="FAD-linked oxidoreductase"/>
    <property type="match status" value="1"/>
</dbReference>
<reference evidence="12 13" key="1">
    <citation type="submission" date="2018-03" db="EMBL/GenBank/DDBJ databases">
        <title>Genomic Encyclopedia of Type Strains, Phase III (KMG-III): the genomes of soil and plant-associated and newly described type strains.</title>
        <authorList>
            <person name="Whitman W."/>
        </authorList>
    </citation>
    <scope>NUCLEOTIDE SEQUENCE [LARGE SCALE GENOMIC DNA]</scope>
    <source>
        <strain evidence="12 13">CGMCC 1.07653</strain>
    </source>
</reference>
<gene>
    <name evidence="12" type="ORF">B0H94_10795</name>
</gene>
<feature type="binding site" evidence="10">
    <location>
        <begin position="183"/>
        <end position="185"/>
    </location>
    <ligand>
        <name>FAD</name>
        <dbReference type="ChEBI" id="CHEBI:57692"/>
    </ligand>
</feature>
<feature type="binding site" evidence="10">
    <location>
        <position position="197"/>
    </location>
    <ligand>
        <name>FAD</name>
        <dbReference type="ChEBI" id="CHEBI:57692"/>
    </ligand>
</feature>
<dbReference type="UniPathway" id="UPA00261">
    <property type="reaction ID" value="UER00373"/>
</dbReference>
<feature type="binding site" evidence="9">
    <location>
        <position position="285"/>
    </location>
    <ligand>
        <name>substrate</name>
    </ligand>
</feature>
<evidence type="ECO:0000259" key="11">
    <source>
        <dbReference type="Pfam" id="PF01619"/>
    </source>
</evidence>
<proteinExistence type="predicted"/>
<organism evidence="12 13">
    <name type="scientific">Salsuginibacillus halophilus</name>
    <dbReference type="NCBI Taxonomy" id="517424"/>
    <lineage>
        <taxon>Bacteria</taxon>
        <taxon>Bacillati</taxon>
        <taxon>Bacillota</taxon>
        <taxon>Bacilli</taxon>
        <taxon>Bacillales</taxon>
        <taxon>Bacillaceae</taxon>
        <taxon>Salsuginibacillus</taxon>
    </lineage>
</organism>
<feature type="binding site" evidence="10">
    <location>
        <position position="161"/>
    </location>
    <ligand>
        <name>FAD</name>
        <dbReference type="ChEBI" id="CHEBI:57692"/>
    </ligand>
</feature>
<comment type="caution">
    <text evidence="12">The sequence shown here is derived from an EMBL/GenBank/DDBJ whole genome shotgun (WGS) entry which is preliminary data.</text>
</comment>
<keyword evidence="3" id="KW-0285">Flavoprotein</keyword>
<dbReference type="Gene3D" id="3.20.20.220">
    <property type="match status" value="1"/>
</dbReference>
<evidence type="ECO:0000256" key="6">
    <source>
        <dbReference type="ARBA" id="ARBA00023002"/>
    </source>
</evidence>
<evidence type="ECO:0000256" key="7">
    <source>
        <dbReference type="ARBA" id="ARBA00023062"/>
    </source>
</evidence>
<accession>A0A2P8HFW9</accession>
<dbReference type="InterPro" id="IPR015659">
    <property type="entry name" value="Proline_oxidase"/>
</dbReference>
<dbReference type="GO" id="GO:0000166">
    <property type="term" value="F:nucleotide binding"/>
    <property type="evidence" value="ECO:0007669"/>
    <property type="project" value="UniProtKB-KW"/>
</dbReference>
<protein>
    <recommendedName>
        <fullName evidence="2">proline dehydrogenase</fullName>
        <ecNumber evidence="2">1.5.5.2</ecNumber>
    </recommendedName>
</protein>
<feature type="binding site" evidence="9">
    <location>
        <position position="284"/>
    </location>
    <ligand>
        <name>substrate</name>
    </ligand>
</feature>
<evidence type="ECO:0000313" key="12">
    <source>
        <dbReference type="EMBL" id="PSL45090.1"/>
    </source>
</evidence>
<feature type="domain" description="Proline dehydrogenase" evidence="11">
    <location>
        <begin position="45"/>
        <end position="295"/>
    </location>
</feature>
<dbReference type="PANTHER" id="PTHR13914">
    <property type="entry name" value="PROLINE OXIDASE"/>
    <property type="match status" value="1"/>
</dbReference>
<keyword evidence="13" id="KW-1185">Reference proteome</keyword>
<dbReference type="InterPro" id="IPR008219">
    <property type="entry name" value="PRODH_bac_arc"/>
</dbReference>
<evidence type="ECO:0000313" key="13">
    <source>
        <dbReference type="Proteomes" id="UP000242310"/>
    </source>
</evidence>
<evidence type="ECO:0000256" key="5">
    <source>
        <dbReference type="ARBA" id="ARBA00022827"/>
    </source>
</evidence>
<dbReference type="InterPro" id="IPR029041">
    <property type="entry name" value="FAD-linked_oxidoreductase-like"/>
</dbReference>
<evidence type="ECO:0000256" key="8">
    <source>
        <dbReference type="ARBA" id="ARBA00048779"/>
    </source>
</evidence>
<dbReference type="OrthoDB" id="9773461at2"/>
<dbReference type="RefSeq" id="WP_106588739.1">
    <property type="nucleotide sequence ID" value="NZ_PYAV01000007.1"/>
</dbReference>
<feature type="binding site" evidence="10">
    <location>
        <position position="133"/>
    </location>
    <ligand>
        <name>FAD</name>
        <dbReference type="ChEBI" id="CHEBI:57692"/>
    </ligand>
</feature>
<keyword evidence="5 10" id="KW-0274">FAD</keyword>
<evidence type="ECO:0000256" key="9">
    <source>
        <dbReference type="PIRSR" id="PIRSR000196-1"/>
    </source>
</evidence>
<evidence type="ECO:0000256" key="4">
    <source>
        <dbReference type="ARBA" id="ARBA00022741"/>
    </source>
</evidence>
<comment type="catalytic activity">
    <reaction evidence="8">
        <text>L-proline + a quinone = (S)-1-pyrroline-5-carboxylate + a quinol + H(+)</text>
        <dbReference type="Rhea" id="RHEA:23784"/>
        <dbReference type="ChEBI" id="CHEBI:15378"/>
        <dbReference type="ChEBI" id="CHEBI:17388"/>
        <dbReference type="ChEBI" id="CHEBI:24646"/>
        <dbReference type="ChEBI" id="CHEBI:60039"/>
        <dbReference type="ChEBI" id="CHEBI:132124"/>
        <dbReference type="EC" id="1.5.5.2"/>
    </reaction>
</comment>
<dbReference type="Proteomes" id="UP000242310">
    <property type="component" value="Unassembled WGS sequence"/>
</dbReference>
<feature type="binding site" evidence="9">
    <location>
        <position position="98"/>
    </location>
    <ligand>
        <name>substrate</name>
    </ligand>
</feature>
<evidence type="ECO:0000256" key="3">
    <source>
        <dbReference type="ARBA" id="ARBA00022630"/>
    </source>
</evidence>
<comment type="cofactor">
    <cofactor evidence="10">
        <name>FAD</name>
        <dbReference type="ChEBI" id="CHEBI:57692"/>
    </cofactor>
    <text evidence="10">Binds 1 FAD per subunit.</text>
</comment>
<dbReference type="PANTHER" id="PTHR13914:SF0">
    <property type="entry name" value="PROLINE DEHYDROGENASE 1, MITOCHONDRIAL"/>
    <property type="match status" value="1"/>
</dbReference>
<keyword evidence="7" id="KW-0642">Proline metabolism</keyword>